<evidence type="ECO:0000256" key="1">
    <source>
        <dbReference type="SAM" id="MobiDB-lite"/>
    </source>
</evidence>
<evidence type="ECO:0000313" key="4">
    <source>
        <dbReference type="Proteomes" id="UP001158576"/>
    </source>
</evidence>
<feature type="compositionally biased region" description="Acidic residues" evidence="1">
    <location>
        <begin position="84"/>
        <end position="99"/>
    </location>
</feature>
<keyword evidence="4" id="KW-1185">Reference proteome</keyword>
<gene>
    <name evidence="3" type="ORF">OKIOD_LOCUS13726</name>
</gene>
<name>A0ABN7T299_OIKDI</name>
<dbReference type="Proteomes" id="UP001158576">
    <property type="component" value="Chromosome 2"/>
</dbReference>
<feature type="chain" id="PRO_5046848623" evidence="2">
    <location>
        <begin position="20"/>
        <end position="99"/>
    </location>
</feature>
<proteinExistence type="predicted"/>
<evidence type="ECO:0000256" key="2">
    <source>
        <dbReference type="SAM" id="SignalP"/>
    </source>
</evidence>
<organism evidence="3 4">
    <name type="scientific">Oikopleura dioica</name>
    <name type="common">Tunicate</name>
    <dbReference type="NCBI Taxonomy" id="34765"/>
    <lineage>
        <taxon>Eukaryota</taxon>
        <taxon>Metazoa</taxon>
        <taxon>Chordata</taxon>
        <taxon>Tunicata</taxon>
        <taxon>Appendicularia</taxon>
        <taxon>Copelata</taxon>
        <taxon>Oikopleuridae</taxon>
        <taxon>Oikopleura</taxon>
    </lineage>
</organism>
<evidence type="ECO:0000313" key="3">
    <source>
        <dbReference type="EMBL" id="CAG5110575.1"/>
    </source>
</evidence>
<feature type="region of interest" description="Disordered" evidence="1">
    <location>
        <begin position="80"/>
        <end position="99"/>
    </location>
</feature>
<dbReference type="EMBL" id="OU015567">
    <property type="protein sequence ID" value="CAG5110575.1"/>
    <property type="molecule type" value="Genomic_DNA"/>
</dbReference>
<reference evidence="3 4" key="1">
    <citation type="submission" date="2021-04" db="EMBL/GenBank/DDBJ databases">
        <authorList>
            <person name="Bliznina A."/>
        </authorList>
    </citation>
    <scope>NUCLEOTIDE SEQUENCE [LARGE SCALE GENOMIC DNA]</scope>
</reference>
<accession>A0ABN7T299</accession>
<sequence>MRYSFKIISFFLFFSFVQAKGGRGGGRGGKGAIQLAGALEGWEDVFFVVGILSLACCLQCCWYGCLSLAEGVLKSLAENKEEGGQGDEESGENILLEDQ</sequence>
<protein>
    <submittedName>
        <fullName evidence="3">Oidioi.mRNA.OKI2018_I69.chr2.g4961.t1.cds</fullName>
    </submittedName>
</protein>
<feature type="signal peptide" evidence="2">
    <location>
        <begin position="1"/>
        <end position="19"/>
    </location>
</feature>
<keyword evidence="2" id="KW-0732">Signal</keyword>